<dbReference type="RefSeq" id="WP_004714810.1">
    <property type="nucleotide sequence ID" value="NZ_CABIHO010000049.1"/>
</dbReference>
<keyword evidence="13" id="KW-1185">Reference proteome</keyword>
<evidence type="ECO:0000256" key="7">
    <source>
        <dbReference type="ARBA" id="ARBA00022840"/>
    </source>
</evidence>
<dbReference type="EMBL" id="CTKE01000015">
    <property type="protein sequence ID" value="CQI93483.1"/>
    <property type="molecule type" value="Genomic_DNA"/>
</dbReference>
<dbReference type="GO" id="GO:0005737">
    <property type="term" value="C:cytoplasm"/>
    <property type="evidence" value="ECO:0007669"/>
    <property type="project" value="TreeGrafter"/>
</dbReference>
<dbReference type="AlphaFoldDB" id="A0A0U1HVD4"/>
<evidence type="ECO:0000256" key="5">
    <source>
        <dbReference type="ARBA" id="ARBA00022741"/>
    </source>
</evidence>
<evidence type="ECO:0000256" key="4">
    <source>
        <dbReference type="ARBA" id="ARBA00022679"/>
    </source>
</evidence>
<dbReference type="SUPFAM" id="SSF52540">
    <property type="entry name" value="P-loop containing nucleoside triphosphate hydrolases"/>
    <property type="match status" value="1"/>
</dbReference>
<sequence length="176" mass="19449">MTGKCIIVMGVSGTGKSCVGQLLAQALDAKFIDGDDLHPRANIQKMASGQPLNDQDRAPWLERLSDVAYSLQQKNEVGFLVCSALKKQYRDRLRAGNQGIRFLWLTGNYDLVLHRMQQRAGHFMPESLLKSQFATLEAPDTNEPDVIEIDISPDVVSVVEHCIAALAQEDNLSHCA</sequence>
<dbReference type="InterPro" id="IPR031322">
    <property type="entry name" value="Shikimate/glucono_kinase"/>
</dbReference>
<dbReference type="Pfam" id="PF01202">
    <property type="entry name" value="SKI"/>
    <property type="match status" value="1"/>
</dbReference>
<keyword evidence="7 10" id="KW-0067">ATP-binding</keyword>
<comment type="similarity">
    <text evidence="2 10">Belongs to the gluconokinase GntK/GntV family.</text>
</comment>
<dbReference type="OrthoDB" id="9795716at2"/>
<comment type="catalytic activity">
    <reaction evidence="9 10">
        <text>D-gluconate + ATP = 6-phospho-D-gluconate + ADP + H(+)</text>
        <dbReference type="Rhea" id="RHEA:19433"/>
        <dbReference type="ChEBI" id="CHEBI:15378"/>
        <dbReference type="ChEBI" id="CHEBI:18391"/>
        <dbReference type="ChEBI" id="CHEBI:30616"/>
        <dbReference type="ChEBI" id="CHEBI:58759"/>
        <dbReference type="ChEBI" id="CHEBI:456216"/>
        <dbReference type="EC" id="2.7.1.12"/>
    </reaction>
</comment>
<dbReference type="GO" id="GO:0019521">
    <property type="term" value="P:D-gluconate metabolic process"/>
    <property type="evidence" value="ECO:0007669"/>
    <property type="project" value="UniProtKB-KW"/>
</dbReference>
<evidence type="ECO:0000313" key="12">
    <source>
        <dbReference type="EMBL" id="CQI93483.1"/>
    </source>
</evidence>
<comment type="pathway">
    <text evidence="1">Carbohydrate acid metabolism.</text>
</comment>
<keyword evidence="4 10" id="KW-0808">Transferase</keyword>
<evidence type="ECO:0000256" key="6">
    <source>
        <dbReference type="ARBA" id="ARBA00022777"/>
    </source>
</evidence>
<keyword evidence="5 10" id="KW-0547">Nucleotide-binding</keyword>
<dbReference type="EC" id="2.7.1.12" evidence="3 10"/>
<reference evidence="11 13" key="1">
    <citation type="journal article" date="2015" name="Genome Announc.">
        <title>Thirty-Two Complete Genome Assemblies of Nine Yersinia Species, Including Y. pestis, Y. pseudotuberculosis, and Y. enterocolitica.</title>
        <authorList>
            <person name="Johnson S.L."/>
            <person name="Daligault H.E."/>
            <person name="Davenport K.W."/>
            <person name="Jaissle J."/>
            <person name="Frey K.G."/>
            <person name="Ladner J.T."/>
            <person name="Broomall S.M."/>
            <person name="Bishop-Lilly K.A."/>
            <person name="Bruce D.C."/>
            <person name="Coyne S.R."/>
            <person name="Gibbons H.S."/>
            <person name="Lo C.C."/>
            <person name="Munk A.C."/>
            <person name="Rosenzweig C.N."/>
            <person name="Koroleva G.I."/>
            <person name="Palacios G.F."/>
            <person name="Redden C.L."/>
            <person name="Xu Y."/>
            <person name="Minogue T.D."/>
            <person name="Chain P.S."/>
        </authorList>
    </citation>
    <scope>NUCLEOTIDE SEQUENCE [LARGE SCALE GENOMIC DNA]</scope>
    <source>
        <strain evidence="11 13">YRA</strain>
    </source>
</reference>
<dbReference type="Proteomes" id="UP000042054">
    <property type="component" value="Unassembled WGS sequence"/>
</dbReference>
<evidence type="ECO:0000313" key="13">
    <source>
        <dbReference type="Proteomes" id="UP000031914"/>
    </source>
</evidence>
<dbReference type="CDD" id="cd02021">
    <property type="entry name" value="GntK"/>
    <property type="match status" value="1"/>
</dbReference>
<dbReference type="InterPro" id="IPR006001">
    <property type="entry name" value="Therm_gnt_kin"/>
</dbReference>
<evidence type="ECO:0000313" key="11">
    <source>
        <dbReference type="EMBL" id="AJJ10932.1"/>
    </source>
</evidence>
<accession>A0A0U1HVD4</accession>
<gene>
    <name evidence="12" type="primary">gntK_2</name>
    <name evidence="11" type="ORF">CH64_1187</name>
    <name evidence="12" type="ORF">ERS008555_02939</name>
</gene>
<dbReference type="PANTHER" id="PTHR43442:SF3">
    <property type="entry name" value="GLUCONOKINASE-RELATED"/>
    <property type="match status" value="1"/>
</dbReference>
<evidence type="ECO:0000256" key="9">
    <source>
        <dbReference type="ARBA" id="ARBA00048090"/>
    </source>
</evidence>
<protein>
    <recommendedName>
        <fullName evidence="3 10">Gluconokinase</fullName>
        <ecNumber evidence="3 10">2.7.1.12</ecNumber>
    </recommendedName>
</protein>
<keyword evidence="6 10" id="KW-0418">Kinase</keyword>
<dbReference type="Proteomes" id="UP000031914">
    <property type="component" value="Chromosome"/>
</dbReference>
<dbReference type="FunFam" id="3.40.50.300:FF:000522">
    <property type="entry name" value="Gluconokinase"/>
    <property type="match status" value="1"/>
</dbReference>
<evidence type="ECO:0000256" key="1">
    <source>
        <dbReference type="ARBA" id="ARBA00004761"/>
    </source>
</evidence>
<dbReference type="Gene3D" id="3.40.50.300">
    <property type="entry name" value="P-loop containing nucleotide triphosphate hydrolases"/>
    <property type="match status" value="1"/>
</dbReference>
<organism evidence="12 14">
    <name type="scientific">Yersinia rohdei</name>
    <dbReference type="NCBI Taxonomy" id="29485"/>
    <lineage>
        <taxon>Bacteria</taxon>
        <taxon>Pseudomonadati</taxon>
        <taxon>Pseudomonadota</taxon>
        <taxon>Gammaproteobacteria</taxon>
        <taxon>Enterobacterales</taxon>
        <taxon>Yersiniaceae</taxon>
        <taxon>Yersinia</taxon>
    </lineage>
</organism>
<dbReference type="GO" id="GO:0046316">
    <property type="term" value="F:gluconokinase activity"/>
    <property type="evidence" value="ECO:0007669"/>
    <property type="project" value="UniProtKB-EC"/>
</dbReference>
<proteinExistence type="inferred from homology"/>
<evidence type="ECO:0000313" key="14">
    <source>
        <dbReference type="Proteomes" id="UP000042054"/>
    </source>
</evidence>
<evidence type="ECO:0000256" key="2">
    <source>
        <dbReference type="ARBA" id="ARBA00008420"/>
    </source>
</evidence>
<evidence type="ECO:0000256" key="10">
    <source>
        <dbReference type="RuleBase" id="RU363066"/>
    </source>
</evidence>
<name>A0A0U1HVD4_YERRO</name>
<dbReference type="PANTHER" id="PTHR43442">
    <property type="entry name" value="GLUCONOKINASE-RELATED"/>
    <property type="match status" value="1"/>
</dbReference>
<evidence type="ECO:0000256" key="8">
    <source>
        <dbReference type="ARBA" id="ARBA00023064"/>
    </source>
</evidence>
<dbReference type="InterPro" id="IPR027417">
    <property type="entry name" value="P-loop_NTPase"/>
</dbReference>
<evidence type="ECO:0000256" key="3">
    <source>
        <dbReference type="ARBA" id="ARBA00012054"/>
    </source>
</evidence>
<dbReference type="GO" id="GO:0005524">
    <property type="term" value="F:ATP binding"/>
    <property type="evidence" value="ECO:0007669"/>
    <property type="project" value="UniProtKB-KW"/>
</dbReference>
<dbReference type="EMBL" id="CP009787">
    <property type="protein sequence ID" value="AJJ10932.1"/>
    <property type="molecule type" value="Genomic_DNA"/>
</dbReference>
<dbReference type="NCBIfam" id="TIGR01313">
    <property type="entry name" value="therm_gnt_kin"/>
    <property type="match status" value="1"/>
</dbReference>
<dbReference type="GeneID" id="45566515"/>
<keyword evidence="8" id="KW-0311">Gluconate utilization</keyword>
<dbReference type="KEGG" id="yro:CH64_1187"/>
<reference evidence="12 14" key="2">
    <citation type="submission" date="2015-03" db="EMBL/GenBank/DDBJ databases">
        <authorList>
            <person name="Murphy D."/>
        </authorList>
    </citation>
    <scope>NUCLEOTIDE SEQUENCE [LARGE SCALE GENOMIC DNA]</scope>
    <source>
        <strain evidence="12 14">68/02</strain>
    </source>
</reference>
<dbReference type="STRING" id="29485.CH64_1187"/>